<reference evidence="8" key="2">
    <citation type="submission" date="2025-09" db="UniProtKB">
        <authorList>
            <consortium name="Ensembl"/>
        </authorList>
    </citation>
    <scope>IDENTIFICATION</scope>
</reference>
<feature type="compositionally biased region" description="Polar residues" evidence="5">
    <location>
        <begin position="319"/>
        <end position="338"/>
    </location>
</feature>
<organism evidence="8 9">
    <name type="scientific">Xiphophorus couchianus</name>
    <name type="common">Monterrey platyfish</name>
    <dbReference type="NCBI Taxonomy" id="32473"/>
    <lineage>
        <taxon>Eukaryota</taxon>
        <taxon>Metazoa</taxon>
        <taxon>Chordata</taxon>
        <taxon>Craniata</taxon>
        <taxon>Vertebrata</taxon>
        <taxon>Euteleostomi</taxon>
        <taxon>Actinopterygii</taxon>
        <taxon>Neopterygii</taxon>
        <taxon>Teleostei</taxon>
        <taxon>Neoteleostei</taxon>
        <taxon>Acanthomorphata</taxon>
        <taxon>Ovalentaria</taxon>
        <taxon>Atherinomorphae</taxon>
        <taxon>Cyprinodontiformes</taxon>
        <taxon>Poeciliidae</taxon>
        <taxon>Poeciliinae</taxon>
        <taxon>Xiphophorus</taxon>
    </lineage>
</organism>
<dbReference type="AlphaFoldDB" id="A0A3B5LE48"/>
<feature type="domain" description="RING-type" evidence="6">
    <location>
        <begin position="400"/>
        <end position="453"/>
    </location>
</feature>
<sequence length="467" mass="51341">MVVNLCLPHFSTTAHCNKLCADGYDVTNIVSADPSLRKQGFKLEYFLRPPFSDISALSCPGIQAQHSESEFKQVARCELTEETQVSFSHSNFRPRAPFLSAPPPPPASSQQVKLWSRGLHSLSAVTQLRVTVPCGGAASSLGLKALAVWGQPARCCPAEEVERIQRIQESNERRVERPVFFSPPVGQTTHTLQNSLSFSIPEEFLDPLTQEVMALPMLLPSGMSVDASTLEEYQKREATWGRPPNDPFTGVPFTSTCQPLPNPQLKSRIDHFLLQKGMGRSQTSPSFTKTSINSNSTHSTDKNTDTSQTSAHTAVDNESGPSSNNRIDISNIKPLSTDSKSEMNRRKKREISVEASTPGKQLPSESKKIRNNSGLGELVYASVNLFFRLCCIFYPDGKVCSDCSRSVSVYSTSSSSSIYRLGCGHLLCRACVQKDSKSPNSTNKSGCIFCPTCLSRTPHNNILRVHY</sequence>
<proteinExistence type="predicted"/>
<keyword evidence="9" id="KW-1185">Reference proteome</keyword>
<dbReference type="GO" id="GO:0000209">
    <property type="term" value="P:protein polyubiquitination"/>
    <property type="evidence" value="ECO:0007669"/>
    <property type="project" value="TreeGrafter"/>
</dbReference>
<evidence type="ECO:0000313" key="9">
    <source>
        <dbReference type="Proteomes" id="UP000261380"/>
    </source>
</evidence>
<dbReference type="GO" id="GO:0034450">
    <property type="term" value="F:ubiquitin-ubiquitin ligase activity"/>
    <property type="evidence" value="ECO:0007669"/>
    <property type="project" value="TreeGrafter"/>
</dbReference>
<dbReference type="SUPFAM" id="SSF57850">
    <property type="entry name" value="RING/U-box"/>
    <property type="match status" value="2"/>
</dbReference>
<evidence type="ECO:0000256" key="4">
    <source>
        <dbReference type="PROSITE-ProRule" id="PRU00175"/>
    </source>
</evidence>
<dbReference type="FunFam" id="3.30.40.10:FF:000163">
    <property type="entry name" value="Putative ring finger protein 37"/>
    <property type="match status" value="1"/>
</dbReference>
<protein>
    <submittedName>
        <fullName evidence="8">U-box domain containing 5</fullName>
    </submittedName>
</protein>
<evidence type="ECO:0000256" key="1">
    <source>
        <dbReference type="ARBA" id="ARBA00022723"/>
    </source>
</evidence>
<dbReference type="GO" id="GO:0031625">
    <property type="term" value="F:ubiquitin protein ligase binding"/>
    <property type="evidence" value="ECO:0007669"/>
    <property type="project" value="TreeGrafter"/>
</dbReference>
<feature type="domain" description="U-box" evidence="7">
    <location>
        <begin position="199"/>
        <end position="279"/>
    </location>
</feature>
<dbReference type="Proteomes" id="UP000261380">
    <property type="component" value="Unplaced"/>
</dbReference>
<dbReference type="InterPro" id="IPR013083">
    <property type="entry name" value="Znf_RING/FYVE/PHD"/>
</dbReference>
<evidence type="ECO:0000313" key="8">
    <source>
        <dbReference type="Ensembl" id="ENSXCOP00000008855.1"/>
    </source>
</evidence>
<dbReference type="STRING" id="32473.ENSXCOP00000008855"/>
<dbReference type="InterPro" id="IPR017907">
    <property type="entry name" value="Znf_RING_CS"/>
</dbReference>
<evidence type="ECO:0000259" key="6">
    <source>
        <dbReference type="PROSITE" id="PS50089"/>
    </source>
</evidence>
<dbReference type="Pfam" id="PF04564">
    <property type="entry name" value="U-box"/>
    <property type="match status" value="1"/>
</dbReference>
<keyword evidence="1" id="KW-0479">Metal-binding</keyword>
<dbReference type="Pfam" id="PF19318">
    <property type="entry name" value="DUF5918"/>
    <property type="match status" value="2"/>
</dbReference>
<evidence type="ECO:0000256" key="2">
    <source>
        <dbReference type="ARBA" id="ARBA00022771"/>
    </source>
</evidence>
<dbReference type="PROSITE" id="PS51698">
    <property type="entry name" value="U_BOX"/>
    <property type="match status" value="1"/>
</dbReference>
<feature type="compositionally biased region" description="Polar residues" evidence="5">
    <location>
        <begin position="280"/>
        <end position="298"/>
    </location>
</feature>
<evidence type="ECO:0000256" key="3">
    <source>
        <dbReference type="ARBA" id="ARBA00022833"/>
    </source>
</evidence>
<dbReference type="CDD" id="cd16660">
    <property type="entry name" value="RING-Ubox_RNF37"/>
    <property type="match status" value="1"/>
</dbReference>
<keyword evidence="3" id="KW-0862">Zinc</keyword>
<reference evidence="8" key="1">
    <citation type="submission" date="2025-08" db="UniProtKB">
        <authorList>
            <consortium name="Ensembl"/>
        </authorList>
    </citation>
    <scope>IDENTIFICATION</scope>
</reference>
<dbReference type="Gene3D" id="3.30.40.10">
    <property type="entry name" value="Zinc/RING finger domain, C3HC4 (zinc finger)"/>
    <property type="match status" value="1"/>
</dbReference>
<keyword evidence="2 4" id="KW-0863">Zinc-finger</keyword>
<name>A0A3B5LE48_9TELE</name>
<evidence type="ECO:0000256" key="5">
    <source>
        <dbReference type="SAM" id="MobiDB-lite"/>
    </source>
</evidence>
<dbReference type="PANTHER" id="PTHR13492">
    <property type="entry name" value="RING FINGER PROTEIN 37"/>
    <property type="match status" value="1"/>
</dbReference>
<dbReference type="PANTHER" id="PTHR13492:SF2">
    <property type="entry name" value="RING FINGER PROTEIN 37"/>
    <property type="match status" value="1"/>
</dbReference>
<dbReference type="InterPro" id="IPR001841">
    <property type="entry name" value="Znf_RING"/>
</dbReference>
<dbReference type="SMART" id="SM00504">
    <property type="entry name" value="Ubox"/>
    <property type="match status" value="1"/>
</dbReference>
<dbReference type="InterPro" id="IPR039925">
    <property type="entry name" value="RNF37_RING-Ubox"/>
</dbReference>
<dbReference type="GeneTree" id="ENSGT00510000049555"/>
<accession>A0A3B5LE48</accession>
<dbReference type="InterPro" id="IPR003613">
    <property type="entry name" value="Ubox_domain"/>
</dbReference>
<dbReference type="PROSITE" id="PS00518">
    <property type="entry name" value="ZF_RING_1"/>
    <property type="match status" value="1"/>
</dbReference>
<dbReference type="Ensembl" id="ENSXCOT00000008961.1">
    <property type="protein sequence ID" value="ENSXCOP00000008855.1"/>
    <property type="gene ID" value="ENSXCOG00000006716.1"/>
</dbReference>
<evidence type="ECO:0000259" key="7">
    <source>
        <dbReference type="PROSITE" id="PS51698"/>
    </source>
</evidence>
<dbReference type="GO" id="GO:0008270">
    <property type="term" value="F:zinc ion binding"/>
    <property type="evidence" value="ECO:0007669"/>
    <property type="project" value="UniProtKB-KW"/>
</dbReference>
<dbReference type="PROSITE" id="PS50089">
    <property type="entry name" value="ZF_RING_2"/>
    <property type="match status" value="1"/>
</dbReference>
<dbReference type="InterPro" id="IPR045696">
    <property type="entry name" value="Ubox5_N"/>
</dbReference>
<dbReference type="GO" id="GO:0005634">
    <property type="term" value="C:nucleus"/>
    <property type="evidence" value="ECO:0007669"/>
    <property type="project" value="TreeGrafter"/>
</dbReference>
<feature type="region of interest" description="Disordered" evidence="5">
    <location>
        <begin position="279"/>
        <end position="368"/>
    </location>
</feature>
<dbReference type="InterPro" id="IPR039847">
    <property type="entry name" value="Ubox5"/>
</dbReference>